<keyword evidence="3" id="KW-1185">Reference proteome</keyword>
<gene>
    <name evidence="2" type="ORF">AVEN_244333_1</name>
</gene>
<comment type="caution">
    <text evidence="2">The sequence shown here is derived from an EMBL/GenBank/DDBJ whole genome shotgun (WGS) entry which is preliminary data.</text>
</comment>
<evidence type="ECO:0000259" key="1">
    <source>
        <dbReference type="Pfam" id="PF14214"/>
    </source>
</evidence>
<organism evidence="2 3">
    <name type="scientific">Araneus ventricosus</name>
    <name type="common">Orbweaver spider</name>
    <name type="synonym">Epeira ventricosa</name>
    <dbReference type="NCBI Taxonomy" id="182803"/>
    <lineage>
        <taxon>Eukaryota</taxon>
        <taxon>Metazoa</taxon>
        <taxon>Ecdysozoa</taxon>
        <taxon>Arthropoda</taxon>
        <taxon>Chelicerata</taxon>
        <taxon>Arachnida</taxon>
        <taxon>Araneae</taxon>
        <taxon>Araneomorphae</taxon>
        <taxon>Entelegynae</taxon>
        <taxon>Araneoidea</taxon>
        <taxon>Araneidae</taxon>
        <taxon>Araneus</taxon>
    </lineage>
</organism>
<dbReference type="Pfam" id="PF14214">
    <property type="entry name" value="Helitron_like_N"/>
    <property type="match status" value="1"/>
</dbReference>
<dbReference type="OrthoDB" id="6428309at2759"/>
<dbReference type="AlphaFoldDB" id="A0A4Y2WAB1"/>
<name>A0A4Y2WAB1_ARAVE</name>
<dbReference type="PANTHER" id="PTHR45786:SF74">
    <property type="entry name" value="ATP-DEPENDENT DNA HELICASE"/>
    <property type="match status" value="1"/>
</dbReference>
<sequence length="246" mass="29155">MFPRGEDGYGINFNQVEPETYNQINKTVSAMSFYAYRLMVRSTENRSLNYRRLLHQYLFDMYAKIEAERLLFIRLNQKKLRVDEYIHLKDAITNDSDPANHGKLVILPSTFTGCPRNKHEYAQDAITYVRHGGTPSLFITYTFNPNCKEMAQNVTNGQSKTDRHDLVARIFRQKLIKFMNVLIKGQVFGSVKYWLYSIEWQKHRFPHSHILIWLTNTLRPNEINDFNYAEILNLIEYKKFVMLILI</sequence>
<evidence type="ECO:0000313" key="2">
    <source>
        <dbReference type="EMBL" id="GBO33458.1"/>
    </source>
</evidence>
<dbReference type="PANTHER" id="PTHR45786">
    <property type="entry name" value="DNA BINDING PROTEIN-LIKE"/>
    <property type="match status" value="1"/>
</dbReference>
<dbReference type="InterPro" id="IPR025476">
    <property type="entry name" value="Helitron_helicase-like"/>
</dbReference>
<accession>A0A4Y2WAB1</accession>
<reference evidence="2 3" key="1">
    <citation type="journal article" date="2019" name="Sci. Rep.">
        <title>Orb-weaving spider Araneus ventricosus genome elucidates the spidroin gene catalogue.</title>
        <authorList>
            <person name="Kono N."/>
            <person name="Nakamura H."/>
            <person name="Ohtoshi R."/>
            <person name="Moran D.A.P."/>
            <person name="Shinohara A."/>
            <person name="Yoshida Y."/>
            <person name="Fujiwara M."/>
            <person name="Mori M."/>
            <person name="Tomita M."/>
            <person name="Arakawa K."/>
        </authorList>
    </citation>
    <scope>NUCLEOTIDE SEQUENCE [LARGE SCALE GENOMIC DNA]</scope>
</reference>
<evidence type="ECO:0000313" key="3">
    <source>
        <dbReference type="Proteomes" id="UP000499080"/>
    </source>
</evidence>
<dbReference type="Proteomes" id="UP000499080">
    <property type="component" value="Unassembled WGS sequence"/>
</dbReference>
<dbReference type="EMBL" id="BGPR01057026">
    <property type="protein sequence ID" value="GBO33458.1"/>
    <property type="molecule type" value="Genomic_DNA"/>
</dbReference>
<protein>
    <recommendedName>
        <fullName evidence="1">Helitron helicase-like domain-containing protein</fullName>
    </recommendedName>
</protein>
<feature type="domain" description="Helitron helicase-like" evidence="1">
    <location>
        <begin position="33"/>
        <end position="212"/>
    </location>
</feature>
<proteinExistence type="predicted"/>